<evidence type="ECO:0000313" key="3">
    <source>
        <dbReference type="Proteomes" id="UP001629392"/>
    </source>
</evidence>
<dbReference type="RefSeq" id="WP_408143094.1">
    <property type="nucleotide sequence ID" value="NZ_JAQQCL010000049.1"/>
</dbReference>
<dbReference type="CDD" id="cd02440">
    <property type="entry name" value="AdoMet_MTases"/>
    <property type="match status" value="1"/>
</dbReference>
<protein>
    <submittedName>
        <fullName evidence="2">Methyltransferase domain-containing protein</fullName>
    </submittedName>
</protein>
<name>A0ABW9ERE2_9BURK</name>
<dbReference type="GO" id="GO:0032259">
    <property type="term" value="P:methylation"/>
    <property type="evidence" value="ECO:0007669"/>
    <property type="project" value="UniProtKB-KW"/>
</dbReference>
<dbReference type="InterPro" id="IPR029063">
    <property type="entry name" value="SAM-dependent_MTases_sf"/>
</dbReference>
<evidence type="ECO:0000259" key="1">
    <source>
        <dbReference type="Pfam" id="PF22895"/>
    </source>
</evidence>
<dbReference type="GO" id="GO:0008168">
    <property type="term" value="F:methyltransferase activity"/>
    <property type="evidence" value="ECO:0007669"/>
    <property type="project" value="UniProtKB-KW"/>
</dbReference>
<keyword evidence="2" id="KW-0808">Transferase</keyword>
<dbReference type="Pfam" id="PF22895">
    <property type="entry name" value="DUF7024"/>
    <property type="match status" value="1"/>
</dbReference>
<dbReference type="SUPFAM" id="SSF53335">
    <property type="entry name" value="S-adenosyl-L-methionine-dependent methyltransferases"/>
    <property type="match status" value="1"/>
</dbReference>
<dbReference type="EMBL" id="JAQQCL010000049">
    <property type="protein sequence ID" value="MFM0721601.1"/>
    <property type="molecule type" value="Genomic_DNA"/>
</dbReference>
<sequence length="479" mass="54600">MAIFLVYASSFLKIARSISCKRFVMRYFSEKDLLKFDDLLKDIESHAQDNTDLLRRLDRYSIALTGDITEMKATDPLSDAYIEHVKAVHEEIIGRIHSSELEGLPELNAEHEREWPYPWGTKSGPTVANFLIAYGLLLKVANLPPNARVLEVGCGVGSLTWQLSRMGYRVDAMDPNELQCQIVRNATKDFPSPPKVISMTLDQWLAAKTENYKYDAVIFFESFHHVLDHRACLRELLRNHMEFDAKMILAAEPILEKECAHLPYAWGPRLDGQSLRAMRRWGWLELGFTKAYIKQLFNEFDLSFTWTKNLDGGPLSQVVVGYKDDNPVNKTLDSGIRYPASLSDGIDLSIDGMPDYVSKFDGLASAEPWGRWTLGDSVKIKTSHRLPPNLIVRLDLTSVFGPNVHKNLKVRIGNRTMKRKLEPIEQKTAYEFHFENVSGNEIEILVPHPCRPKDIPHLGIEDPRRVGLGIKRLKIDKLS</sequence>
<comment type="caution">
    <text evidence="2">The sequence shown here is derived from an EMBL/GenBank/DDBJ whole genome shotgun (WGS) entry which is preliminary data.</text>
</comment>
<accession>A0ABW9ERE2</accession>
<gene>
    <name evidence="2" type="ORF">PQQ73_35500</name>
</gene>
<feature type="domain" description="DUF7024" evidence="1">
    <location>
        <begin position="331"/>
        <end position="476"/>
    </location>
</feature>
<reference evidence="2 3" key="1">
    <citation type="journal article" date="2024" name="Chem. Sci.">
        <title>Discovery of megapolipeptins by genome mining of a Burkholderiales bacteria collection.</title>
        <authorList>
            <person name="Paulo B.S."/>
            <person name="Recchia M.J.J."/>
            <person name="Lee S."/>
            <person name="Fergusson C.H."/>
            <person name="Romanowski S.B."/>
            <person name="Hernandez A."/>
            <person name="Krull N."/>
            <person name="Liu D.Y."/>
            <person name="Cavanagh H."/>
            <person name="Bos A."/>
            <person name="Gray C.A."/>
            <person name="Murphy B.T."/>
            <person name="Linington R.G."/>
            <person name="Eustaquio A.S."/>
        </authorList>
    </citation>
    <scope>NUCLEOTIDE SEQUENCE [LARGE SCALE GENOMIC DNA]</scope>
    <source>
        <strain evidence="2 3">RL17-350-BIC-E</strain>
    </source>
</reference>
<proteinExistence type="predicted"/>
<organism evidence="2 3">
    <name type="scientific">Paraburkholderia strydomiana</name>
    <dbReference type="NCBI Taxonomy" id="1245417"/>
    <lineage>
        <taxon>Bacteria</taxon>
        <taxon>Pseudomonadati</taxon>
        <taxon>Pseudomonadota</taxon>
        <taxon>Betaproteobacteria</taxon>
        <taxon>Burkholderiales</taxon>
        <taxon>Burkholderiaceae</taxon>
        <taxon>Paraburkholderia</taxon>
    </lineage>
</organism>
<dbReference type="PANTHER" id="PTHR43861:SF6">
    <property type="entry name" value="METHYLTRANSFERASE TYPE 11"/>
    <property type="match status" value="1"/>
</dbReference>
<dbReference type="Proteomes" id="UP001629392">
    <property type="component" value="Unassembled WGS sequence"/>
</dbReference>
<dbReference type="PANTHER" id="PTHR43861">
    <property type="entry name" value="TRANS-ACONITATE 2-METHYLTRANSFERASE-RELATED"/>
    <property type="match status" value="1"/>
</dbReference>
<evidence type="ECO:0000313" key="2">
    <source>
        <dbReference type="EMBL" id="MFM0721601.1"/>
    </source>
</evidence>
<keyword evidence="2" id="KW-0489">Methyltransferase</keyword>
<keyword evidence="3" id="KW-1185">Reference proteome</keyword>
<dbReference type="Pfam" id="PF13489">
    <property type="entry name" value="Methyltransf_23"/>
    <property type="match status" value="1"/>
</dbReference>
<dbReference type="Gene3D" id="3.40.50.150">
    <property type="entry name" value="Vaccinia Virus protein VP39"/>
    <property type="match status" value="1"/>
</dbReference>
<dbReference type="InterPro" id="IPR054288">
    <property type="entry name" value="DUF7024"/>
</dbReference>